<feature type="non-terminal residue" evidence="2">
    <location>
        <position position="1"/>
    </location>
</feature>
<dbReference type="AlphaFoldDB" id="A0A1A8FTG0"/>
<reference evidence="2" key="2">
    <citation type="submission" date="2016-06" db="EMBL/GenBank/DDBJ databases">
        <title>The genome of a short-lived fish provides insights into sex chromosome evolution and the genetic control of aging.</title>
        <authorList>
            <person name="Reichwald K."/>
            <person name="Felder M."/>
            <person name="Petzold A."/>
            <person name="Koch P."/>
            <person name="Groth M."/>
            <person name="Platzer M."/>
        </authorList>
    </citation>
    <scope>NUCLEOTIDE SEQUENCE</scope>
    <source>
        <tissue evidence="2">Brain</tissue>
    </source>
</reference>
<feature type="compositionally biased region" description="Polar residues" evidence="1">
    <location>
        <begin position="62"/>
        <end position="77"/>
    </location>
</feature>
<feature type="region of interest" description="Disordered" evidence="1">
    <location>
        <begin position="19"/>
        <end position="142"/>
    </location>
</feature>
<proteinExistence type="predicted"/>
<feature type="non-terminal residue" evidence="2">
    <location>
        <position position="142"/>
    </location>
</feature>
<evidence type="ECO:0000313" key="2">
    <source>
        <dbReference type="EMBL" id="SBQ61409.1"/>
    </source>
</evidence>
<gene>
    <name evidence="2" type="primary">BX640584.1</name>
</gene>
<dbReference type="EMBL" id="HAEB01014882">
    <property type="protein sequence ID" value="SBQ61409.1"/>
    <property type="molecule type" value="Transcribed_RNA"/>
</dbReference>
<protein>
    <submittedName>
        <fullName evidence="2">Uncharacterized protein</fullName>
    </submittedName>
</protein>
<accession>A0A1A8FTG0</accession>
<reference evidence="2" key="1">
    <citation type="submission" date="2016-05" db="EMBL/GenBank/DDBJ databases">
        <authorList>
            <person name="Lavstsen T."/>
            <person name="Jespersen J.S."/>
        </authorList>
    </citation>
    <scope>NUCLEOTIDE SEQUENCE</scope>
    <source>
        <tissue evidence="2">Brain</tissue>
    </source>
</reference>
<evidence type="ECO:0000256" key="1">
    <source>
        <dbReference type="SAM" id="MobiDB-lite"/>
    </source>
</evidence>
<organism evidence="2">
    <name type="scientific">Nothobranchius korthausae</name>
    <dbReference type="NCBI Taxonomy" id="1143690"/>
    <lineage>
        <taxon>Eukaryota</taxon>
        <taxon>Metazoa</taxon>
        <taxon>Chordata</taxon>
        <taxon>Craniata</taxon>
        <taxon>Vertebrata</taxon>
        <taxon>Euteleostomi</taxon>
        <taxon>Actinopterygii</taxon>
        <taxon>Neopterygii</taxon>
        <taxon>Teleostei</taxon>
        <taxon>Neoteleostei</taxon>
        <taxon>Acanthomorphata</taxon>
        <taxon>Ovalentaria</taxon>
        <taxon>Atherinomorphae</taxon>
        <taxon>Cyprinodontiformes</taxon>
        <taxon>Nothobranchiidae</taxon>
        <taxon>Nothobranchius</taxon>
    </lineage>
</organism>
<name>A0A1A8FTG0_9TELE</name>
<sequence length="142" mass="14886">HDQYRVRVDGSGRLTLRNQRFLRAFTPATPRTHPESAAPLAVPNDETHDLGPTNPGSAGPLQDQSHPQPEPQGTNPDAAQPVPCRDLVSAENPPDVANGDADPVAKTPRTGPIPPPPLGQGGHPSVMYLKLASGLGHKSTAP</sequence>